<dbReference type="Gene3D" id="2.60.120.260">
    <property type="entry name" value="Galactose-binding domain-like"/>
    <property type="match status" value="1"/>
</dbReference>
<dbReference type="PANTHER" id="PTHR15036">
    <property type="entry name" value="PIKACHURIN-LIKE PROTEIN"/>
    <property type="match status" value="1"/>
</dbReference>
<feature type="domain" description="EGF-like" evidence="16">
    <location>
        <begin position="533"/>
        <end position="570"/>
    </location>
</feature>
<evidence type="ECO:0000256" key="13">
    <source>
        <dbReference type="SAM" id="Phobius"/>
    </source>
</evidence>
<gene>
    <name evidence="18" type="primary">cntnap1</name>
</gene>
<keyword evidence="5" id="KW-0732">Signal</keyword>
<proteinExistence type="inferred from homology"/>
<keyword evidence="3 10" id="KW-0245">EGF-like domain</keyword>
<reference evidence="19" key="1">
    <citation type="journal article" date="2006" name="Science">
        <title>Ancient noncoding elements conserved in the human genome.</title>
        <authorList>
            <person name="Venkatesh B."/>
            <person name="Kirkness E.F."/>
            <person name="Loh Y.H."/>
            <person name="Halpern A.L."/>
            <person name="Lee A.P."/>
            <person name="Johnson J."/>
            <person name="Dandona N."/>
            <person name="Viswanathan L.D."/>
            <person name="Tay A."/>
            <person name="Venter J.C."/>
            <person name="Strausberg R.L."/>
            <person name="Brenner S."/>
        </authorList>
    </citation>
    <scope>NUCLEOTIDE SEQUENCE [LARGE SCALE GENOMIC DNA]</scope>
</reference>
<dbReference type="CDD" id="cd00057">
    <property type="entry name" value="FA58C"/>
    <property type="match status" value="1"/>
</dbReference>
<dbReference type="FunFam" id="2.60.120.260:FF:000016">
    <property type="entry name" value="Contactin-associated protein-like 4 isoform 1"/>
    <property type="match status" value="1"/>
</dbReference>
<feature type="domain" description="Fibrinogen C-terminal" evidence="17">
    <location>
        <begin position="569"/>
        <end position="626"/>
    </location>
</feature>
<dbReference type="PROSITE" id="PS50025">
    <property type="entry name" value="LAM_G_DOMAIN"/>
    <property type="match status" value="4"/>
</dbReference>
<dbReference type="Pfam" id="PF00008">
    <property type="entry name" value="EGF"/>
    <property type="match status" value="1"/>
</dbReference>
<dbReference type="InterPro" id="IPR013320">
    <property type="entry name" value="ConA-like_dom_sf"/>
</dbReference>
<dbReference type="OMA" id="RSGCHSN"/>
<dbReference type="GO" id="GO:0016020">
    <property type="term" value="C:membrane"/>
    <property type="evidence" value="ECO:0007669"/>
    <property type="project" value="UniProtKB-SubCell"/>
</dbReference>
<evidence type="ECO:0000259" key="15">
    <source>
        <dbReference type="PROSITE" id="PS50025"/>
    </source>
</evidence>
<dbReference type="PROSITE" id="PS01285">
    <property type="entry name" value="FA58C_1"/>
    <property type="match status" value="1"/>
</dbReference>
<reference evidence="18" key="5">
    <citation type="submission" date="2025-09" db="UniProtKB">
        <authorList>
            <consortium name="Ensembl"/>
        </authorList>
    </citation>
    <scope>IDENTIFICATION</scope>
</reference>
<keyword evidence="6" id="KW-0677">Repeat</keyword>
<evidence type="ECO:0000313" key="19">
    <source>
        <dbReference type="Proteomes" id="UP000314986"/>
    </source>
</evidence>
<comment type="similarity">
    <text evidence="2">Belongs to the neurexin family.</text>
</comment>
<dbReference type="Pfam" id="PF02210">
    <property type="entry name" value="Laminin_G_2"/>
    <property type="match status" value="4"/>
</dbReference>
<sequence length="1397" mass="156814">MCFWIVFAERCVERLVQQQYSSSFTASSYYSALYTPSYGRFQGSGGWSPQTSDRLPWLQVNLSQRSKIIAISTQGTYNSNDWVTKYLFLYSDQGKNWKPFYQQGHNWTFAGNQDSDTEKRHLLWRPVLAQFVRFVAISWRRGHAVGLRVEVFGCPYDSEVSSFDGNSTLSYKFGNSQSTHTLRDSISFNFKTLETDGLLLHSEGKEGDYITVELERARLLFHINLGSSNVHLVNGETLVTLGSLLDDDHWHMVTIERYGPYVNLTLDGDVEHIRCNGNFDHLDLDSQIFFGGMVTGDKHRLKEKANFRGCLENIMYNNVSVSALARAKNLEIHTTGDVMFRCPDLLYHEIPFSPITFSSPNSYIQVPSYPSQSQFTLSFRFRSFDNSGMLLFSNFSDGVGSFEMGLSNGQINITFLQTGHKTLEFAAGTQPSLDGHWHSLQLTARMDTVIVTIDEDEGAAVRINSALRVSTGDYYFLGGCPKRVRAYGCSSNLSTFHGCMQEIRVENRLVDLELVKRRRLGSYAEMLFNTCGIADRCTPNLCEHGGICIQTWDNFECDCHRTGYKGPTCHNSLYPESCHHYRLLGVRTSGNYTIDPDGSGSARPFVVYCTMTEDTAWTTVFHLQERDTKVTGSSLEKPFVGHIDYYNNTEEEIAAITLGAEYCEQKIAFSCYRSRLLNSPSGLPYAWWLGREAEKHFYWGDASPWVQRCSCGMHRGCSDPKYYCNCDADYKQWNADRGLLKYREHLPVTKVVIGDTNRTGSEARFHVGPLRCYGDGGSWNVASFVHGNYLSFPTFMPGPSLDISFYFKTTSSSGVFLENSGIVDFIRLELRSNREVALVFDVGDGQEQLLARSPVALDDDDWHWVQAEINVVFARLKLDELPWQRREAPPQSYVNLRFNKPLFVGAAEYRLQAFFGCIRGLKMNGEILDLEKKANETEGVNAGCVGHCEKPRVECQNGGRCIERYSTYTCDCNASAFDGPFCSKVVGGYFEPGTYIRYSFQSVVSAVAGTMANLMLPLIPGHNLTNEEIVFSFSTEQPPGVLLYVSSYTRDYMAVVIRHDGSLELRYRLGGSAYPYTRTIAKDNMADNKPHRVNITRRDREVYTQVHGASTHLLPLQLLNFDSPKSLFLGRVMEIGVLDPDIQRFNTPGFTGCLAGFSFNGIVPIKAALRSDVNHTVNVSGTLLESNCGAPPVTLSLVSLEEDPWQVHPGETSVSNAKDYDCNLFSLSLLSLVFVALFLFLLLAFLLFLFLYYYRHKGSYLTNEAKPLEPSGSSQPAPPKELRARGSSLAGNKVTFWGVGMGWGWHGRGGGEKRWDCIPLSSVVLSLRSLPGTFITSRSTCRQPCSERSCVSLSRSLRITIFSTKAPAGPPPIRLPPPPFRLPLCTRAAESQKKLPP</sequence>
<accession>A0A4W3HQH5</accession>
<feature type="domain" description="EGF-like" evidence="16">
    <location>
        <begin position="945"/>
        <end position="983"/>
    </location>
</feature>
<comment type="caution">
    <text evidence="10">Lacks conserved residue(s) required for the propagation of feature annotation.</text>
</comment>
<dbReference type="Pfam" id="PF00754">
    <property type="entry name" value="F5_F8_type_C"/>
    <property type="match status" value="1"/>
</dbReference>
<dbReference type="SMART" id="SM00282">
    <property type="entry name" value="LamG"/>
    <property type="match status" value="4"/>
</dbReference>
<dbReference type="PROSITE" id="PS50026">
    <property type="entry name" value="EGF_3"/>
    <property type="match status" value="2"/>
</dbReference>
<evidence type="ECO:0000259" key="17">
    <source>
        <dbReference type="PROSITE" id="PS51406"/>
    </source>
</evidence>
<evidence type="ECO:0000256" key="12">
    <source>
        <dbReference type="SAM" id="MobiDB-lite"/>
    </source>
</evidence>
<feature type="domain" description="F5/8 type C" evidence="14">
    <location>
        <begin position="11"/>
        <end position="154"/>
    </location>
</feature>
<dbReference type="PANTHER" id="PTHR15036:SF43">
    <property type="entry name" value="CONTACTIN-ASSOCIATED PROTEIN 1"/>
    <property type="match status" value="1"/>
</dbReference>
<dbReference type="PROSITE" id="PS51406">
    <property type="entry name" value="FIBRINOGEN_C_2"/>
    <property type="match status" value="1"/>
</dbReference>
<evidence type="ECO:0000256" key="11">
    <source>
        <dbReference type="PROSITE-ProRule" id="PRU00122"/>
    </source>
</evidence>
<feature type="domain" description="Laminin G" evidence="15">
    <location>
        <begin position="779"/>
        <end position="944"/>
    </location>
</feature>
<dbReference type="CDD" id="cd00054">
    <property type="entry name" value="EGF_CA"/>
    <property type="match status" value="2"/>
</dbReference>
<evidence type="ECO:0000256" key="7">
    <source>
        <dbReference type="ARBA" id="ARBA00022989"/>
    </source>
</evidence>
<dbReference type="InterPro" id="IPR000421">
    <property type="entry name" value="FA58C"/>
</dbReference>
<dbReference type="InterPro" id="IPR036056">
    <property type="entry name" value="Fibrinogen-like_C"/>
</dbReference>
<evidence type="ECO:0000256" key="2">
    <source>
        <dbReference type="ARBA" id="ARBA00010241"/>
    </source>
</evidence>
<dbReference type="SUPFAM" id="SSF49785">
    <property type="entry name" value="Galactose-binding domain-like"/>
    <property type="match status" value="1"/>
</dbReference>
<dbReference type="STRING" id="7868.ENSCMIP00000018391"/>
<dbReference type="InterPro" id="IPR000742">
    <property type="entry name" value="EGF"/>
</dbReference>
<reference evidence="19" key="2">
    <citation type="journal article" date="2007" name="PLoS Biol.">
        <title>Survey sequencing and comparative analysis of the elephant shark (Callorhinchus milii) genome.</title>
        <authorList>
            <person name="Venkatesh B."/>
            <person name="Kirkness E.F."/>
            <person name="Loh Y.H."/>
            <person name="Halpern A.L."/>
            <person name="Lee A.P."/>
            <person name="Johnson J."/>
            <person name="Dandona N."/>
            <person name="Viswanathan L.D."/>
            <person name="Tay A."/>
            <person name="Venter J.C."/>
            <person name="Strausberg R.L."/>
            <person name="Brenner S."/>
        </authorList>
    </citation>
    <scope>NUCLEOTIDE SEQUENCE [LARGE SCALE GENOMIC DNA]</scope>
</reference>
<keyword evidence="4 13" id="KW-0812">Transmembrane</keyword>
<keyword evidence="8 13" id="KW-0472">Membrane</keyword>
<dbReference type="SMART" id="SM00231">
    <property type="entry name" value="FA58C"/>
    <property type="match status" value="1"/>
</dbReference>
<keyword evidence="9 11" id="KW-1015">Disulfide bond</keyword>
<evidence type="ECO:0000259" key="16">
    <source>
        <dbReference type="PROSITE" id="PS50026"/>
    </source>
</evidence>
<comment type="subcellular location">
    <subcellularLocation>
        <location evidence="1">Membrane</location>
        <topology evidence="1">Single-pass type I membrane protein</topology>
    </subcellularLocation>
</comment>
<evidence type="ECO:0000256" key="5">
    <source>
        <dbReference type="ARBA" id="ARBA00022729"/>
    </source>
</evidence>
<dbReference type="CDD" id="cd00110">
    <property type="entry name" value="LamG"/>
    <property type="match status" value="4"/>
</dbReference>
<dbReference type="FunFam" id="2.10.25.10:FF:000015">
    <property type="entry name" value="neurexin-1 isoform X1"/>
    <property type="match status" value="1"/>
</dbReference>
<feature type="domain" description="Laminin G" evidence="15">
    <location>
        <begin position="353"/>
        <end position="531"/>
    </location>
</feature>
<dbReference type="Proteomes" id="UP000314986">
    <property type="component" value="Unassembled WGS sequence"/>
</dbReference>
<reference evidence="19" key="3">
    <citation type="journal article" date="2014" name="Nature">
        <title>Elephant shark genome provides unique insights into gnathostome evolution.</title>
        <authorList>
            <consortium name="International Elephant Shark Genome Sequencing Consortium"/>
            <person name="Venkatesh B."/>
            <person name="Lee A.P."/>
            <person name="Ravi V."/>
            <person name="Maurya A.K."/>
            <person name="Lian M.M."/>
            <person name="Swann J.B."/>
            <person name="Ohta Y."/>
            <person name="Flajnik M.F."/>
            <person name="Sutoh Y."/>
            <person name="Kasahara M."/>
            <person name="Hoon S."/>
            <person name="Gangu V."/>
            <person name="Roy S.W."/>
            <person name="Irimia M."/>
            <person name="Korzh V."/>
            <person name="Kondrychyn I."/>
            <person name="Lim Z.W."/>
            <person name="Tay B.H."/>
            <person name="Tohari S."/>
            <person name="Kong K.W."/>
            <person name="Ho S."/>
            <person name="Lorente-Galdos B."/>
            <person name="Quilez J."/>
            <person name="Marques-Bonet T."/>
            <person name="Raney B.J."/>
            <person name="Ingham P.W."/>
            <person name="Tay A."/>
            <person name="Hillier L.W."/>
            <person name="Minx P."/>
            <person name="Boehm T."/>
            <person name="Wilson R.K."/>
            <person name="Brenner S."/>
            <person name="Warren W.C."/>
        </authorList>
    </citation>
    <scope>NUCLEOTIDE SEQUENCE [LARGE SCALE GENOMIC DNA]</scope>
</reference>
<evidence type="ECO:0000256" key="10">
    <source>
        <dbReference type="PROSITE-ProRule" id="PRU00076"/>
    </source>
</evidence>
<feature type="transmembrane region" description="Helical" evidence="13">
    <location>
        <begin position="1224"/>
        <end position="1254"/>
    </location>
</feature>
<dbReference type="InterPro" id="IPR008979">
    <property type="entry name" value="Galactose-bd-like_sf"/>
</dbReference>
<dbReference type="InterPro" id="IPR002181">
    <property type="entry name" value="Fibrinogen_a/b/g_C_dom"/>
</dbReference>
<evidence type="ECO:0000256" key="3">
    <source>
        <dbReference type="ARBA" id="ARBA00022536"/>
    </source>
</evidence>
<keyword evidence="19" id="KW-1185">Reference proteome</keyword>
<feature type="domain" description="Laminin G" evidence="15">
    <location>
        <begin position="1003"/>
        <end position="1188"/>
    </location>
</feature>
<evidence type="ECO:0000256" key="4">
    <source>
        <dbReference type="ARBA" id="ARBA00022692"/>
    </source>
</evidence>
<feature type="domain" description="Laminin G" evidence="15">
    <location>
        <begin position="160"/>
        <end position="342"/>
    </location>
</feature>
<evidence type="ECO:0000256" key="6">
    <source>
        <dbReference type="ARBA" id="ARBA00022737"/>
    </source>
</evidence>
<dbReference type="SUPFAM" id="SSF56496">
    <property type="entry name" value="Fibrinogen C-terminal domain-like"/>
    <property type="match status" value="1"/>
</dbReference>
<evidence type="ECO:0000259" key="14">
    <source>
        <dbReference type="PROSITE" id="PS50022"/>
    </source>
</evidence>
<dbReference type="PROSITE" id="PS50022">
    <property type="entry name" value="FA58C_3"/>
    <property type="match status" value="1"/>
</dbReference>
<dbReference type="InParanoid" id="A0A4W3HQH5"/>
<evidence type="ECO:0000313" key="18">
    <source>
        <dbReference type="Ensembl" id="ENSCMIP00000018391.1"/>
    </source>
</evidence>
<keyword evidence="7 13" id="KW-1133">Transmembrane helix</keyword>
<evidence type="ECO:0000256" key="1">
    <source>
        <dbReference type="ARBA" id="ARBA00004479"/>
    </source>
</evidence>
<dbReference type="Gene3D" id="2.10.25.10">
    <property type="entry name" value="Laminin"/>
    <property type="match status" value="1"/>
</dbReference>
<dbReference type="InterPro" id="IPR050372">
    <property type="entry name" value="Neurexin-related_CASP"/>
</dbReference>
<dbReference type="Gene3D" id="2.60.120.200">
    <property type="match status" value="4"/>
</dbReference>
<reference evidence="18" key="4">
    <citation type="submission" date="2025-08" db="UniProtKB">
        <authorList>
            <consortium name="Ensembl"/>
        </authorList>
    </citation>
    <scope>IDENTIFICATION</scope>
</reference>
<dbReference type="SUPFAM" id="SSF49899">
    <property type="entry name" value="Concanavalin A-like lectins/glucanases"/>
    <property type="match status" value="4"/>
</dbReference>
<feature type="region of interest" description="Disordered" evidence="12">
    <location>
        <begin position="1265"/>
        <end position="1286"/>
    </location>
</feature>
<protein>
    <submittedName>
        <fullName evidence="18">Contactin associated protein 1</fullName>
    </submittedName>
</protein>
<evidence type="ECO:0000256" key="9">
    <source>
        <dbReference type="ARBA" id="ARBA00023157"/>
    </source>
</evidence>
<dbReference type="GeneTree" id="ENSGT00940000160825"/>
<dbReference type="Gene3D" id="2.60.120.1000">
    <property type="match status" value="1"/>
</dbReference>
<name>A0A4W3HQH5_CALMI</name>
<dbReference type="Ensembl" id="ENSCMIT00000018738.1">
    <property type="protein sequence ID" value="ENSCMIP00000018391.1"/>
    <property type="gene ID" value="ENSCMIG00000008388.1"/>
</dbReference>
<dbReference type="SMART" id="SM00181">
    <property type="entry name" value="EGF"/>
    <property type="match status" value="2"/>
</dbReference>
<feature type="disulfide bond" evidence="11">
    <location>
        <begin position="917"/>
        <end position="944"/>
    </location>
</feature>
<dbReference type="InterPro" id="IPR001791">
    <property type="entry name" value="Laminin_G"/>
</dbReference>
<organism evidence="18 19">
    <name type="scientific">Callorhinchus milii</name>
    <name type="common">Ghost shark</name>
    <dbReference type="NCBI Taxonomy" id="7868"/>
    <lineage>
        <taxon>Eukaryota</taxon>
        <taxon>Metazoa</taxon>
        <taxon>Chordata</taxon>
        <taxon>Craniata</taxon>
        <taxon>Vertebrata</taxon>
        <taxon>Chondrichthyes</taxon>
        <taxon>Holocephali</taxon>
        <taxon>Chimaeriformes</taxon>
        <taxon>Callorhinchidae</taxon>
        <taxon>Callorhinchus</taxon>
    </lineage>
</organism>
<evidence type="ECO:0000256" key="8">
    <source>
        <dbReference type="ARBA" id="ARBA00023136"/>
    </source>
</evidence>